<feature type="region of interest" description="Disordered" evidence="1">
    <location>
        <begin position="580"/>
        <end position="599"/>
    </location>
</feature>
<dbReference type="PROSITE" id="PS51175">
    <property type="entry name" value="CBM6"/>
    <property type="match status" value="1"/>
</dbReference>
<evidence type="ECO:0000259" key="3">
    <source>
        <dbReference type="PROSITE" id="PS51175"/>
    </source>
</evidence>
<evidence type="ECO:0000256" key="2">
    <source>
        <dbReference type="SAM" id="SignalP"/>
    </source>
</evidence>
<evidence type="ECO:0000313" key="5">
    <source>
        <dbReference type="Proteomes" id="UP000675781"/>
    </source>
</evidence>
<protein>
    <submittedName>
        <fullName evidence="4">RICIN domain-containing protein</fullName>
    </submittedName>
</protein>
<dbReference type="Pfam" id="PF16990">
    <property type="entry name" value="CBM_35"/>
    <property type="match status" value="1"/>
</dbReference>
<dbReference type="InterPro" id="IPR008979">
    <property type="entry name" value="Galactose-bd-like_sf"/>
</dbReference>
<dbReference type="Gene3D" id="2.80.10.50">
    <property type="match status" value="1"/>
</dbReference>
<evidence type="ECO:0000256" key="1">
    <source>
        <dbReference type="SAM" id="MobiDB-lite"/>
    </source>
</evidence>
<feature type="chain" id="PRO_5037888793" evidence="2">
    <location>
        <begin position="37"/>
        <end position="706"/>
    </location>
</feature>
<dbReference type="Gene3D" id="2.60.120.260">
    <property type="entry name" value="Galactose-binding domain-like"/>
    <property type="match status" value="1"/>
</dbReference>
<dbReference type="InterPro" id="IPR005084">
    <property type="entry name" value="CBM6"/>
</dbReference>
<keyword evidence="5" id="KW-1185">Reference proteome</keyword>
<dbReference type="PANTHER" id="PTHR38792">
    <property type="entry name" value="BNR/ASP-BOX REPEAT DOMAIN PROTEIN (AFU_ORTHOLOGUE AFUA_7G06430)-RELATED"/>
    <property type="match status" value="1"/>
</dbReference>
<comment type="caution">
    <text evidence="4">The sequence shown here is derived from an EMBL/GenBank/DDBJ whole genome shotgun (WGS) entry which is preliminary data.</text>
</comment>
<dbReference type="InterPro" id="IPR035992">
    <property type="entry name" value="Ricin_B-like_lectins"/>
</dbReference>
<reference evidence="4" key="1">
    <citation type="submission" date="2021-04" db="EMBL/GenBank/DDBJ databases">
        <title>Genome based classification of Actinospica acidithermotolerans sp. nov., an actinobacterium isolated from an Indonesian hot spring.</title>
        <authorList>
            <person name="Kusuma A.B."/>
            <person name="Putra K.E."/>
            <person name="Nafisah S."/>
            <person name="Loh J."/>
            <person name="Nouioui I."/>
            <person name="Goodfellow M."/>
        </authorList>
    </citation>
    <scope>NUCLEOTIDE SEQUENCE</scope>
    <source>
        <strain evidence="4">CSCA 57</strain>
    </source>
</reference>
<dbReference type="Proteomes" id="UP000675781">
    <property type="component" value="Unassembled WGS sequence"/>
</dbReference>
<dbReference type="CDD" id="cd00161">
    <property type="entry name" value="beta-trefoil_Ricin-like"/>
    <property type="match status" value="1"/>
</dbReference>
<dbReference type="SUPFAM" id="SSF50939">
    <property type="entry name" value="Sialidases"/>
    <property type="match status" value="1"/>
</dbReference>
<dbReference type="EMBL" id="JAGSOG010000314">
    <property type="protein sequence ID" value="MBR7838667.1"/>
    <property type="molecule type" value="Genomic_DNA"/>
</dbReference>
<evidence type="ECO:0000313" key="4">
    <source>
        <dbReference type="EMBL" id="MBR7838667.1"/>
    </source>
</evidence>
<dbReference type="Gene3D" id="2.120.10.10">
    <property type="match status" value="1"/>
</dbReference>
<dbReference type="SUPFAM" id="SSF49785">
    <property type="entry name" value="Galactose-binding domain-like"/>
    <property type="match status" value="1"/>
</dbReference>
<keyword evidence="2" id="KW-0732">Signal</keyword>
<organism evidence="4 5">
    <name type="scientific">Actinospica durhamensis</name>
    <dbReference type="NCBI Taxonomy" id="1508375"/>
    <lineage>
        <taxon>Bacteria</taxon>
        <taxon>Bacillati</taxon>
        <taxon>Actinomycetota</taxon>
        <taxon>Actinomycetes</taxon>
        <taxon>Catenulisporales</taxon>
        <taxon>Actinospicaceae</taxon>
        <taxon>Actinospica</taxon>
    </lineage>
</organism>
<dbReference type="RefSeq" id="WP_212533119.1">
    <property type="nucleotide sequence ID" value="NZ_JAGSOG010000314.1"/>
</dbReference>
<dbReference type="InterPro" id="IPR036278">
    <property type="entry name" value="Sialidase_sf"/>
</dbReference>
<proteinExistence type="predicted"/>
<dbReference type="CDD" id="cd04081">
    <property type="entry name" value="CBM35_galactosidase-like"/>
    <property type="match status" value="1"/>
</dbReference>
<sequence length="706" mass="74907">MRHRRRMRRRSSLVAFLTFLTSLFGLSVLTAGPAAAVTTGNGSVVYTSPAQGTFPDKGGATYAKIVVLKHNGSSNGDIIVTYDQLTYVNGVQVYPIYRSTDNGATWSLLTNVVPSNDFSTLTRTSQPFLYELPQASDGLAAGTLLLAGNIMPSDESSTRIVIYKSTNQGASWSLLSTVDTGGPATYDPSPTSTTSSIWEPSLNLDANGDLVCYFSDERQKVYNSSGVDTSASILQAVSYRVSTNGGTSWGTEGNVAAIPDDSDRPGMITVTKMGNGQYMATYEVVNEPSQSLNTAEVYYKLSSDGITWSASSLGTQIKLANGRGLGSSPYVKWVPAGGPNGMVIVSSKWAVDSTGNISGGQNFYVNYNYGQGPWEQLPYAVTYDASDTQGGYFAGFAQSFDTSTDGLTLYQATNVENTTSGQNDVHVGSIPLNAHHYEAERATLTDTSLVSQVDADGGEKVGNINNSDSSVSFTHVNVPTAGTYTVNVRYDNGEGSTSTQSVSVNGGTAITVSYPATVDWNRYGWAQFSATLNAGNNTITFTHASSYAELDSIDVYQTGAASYGEFKLVNRNSGLYLETPSASTTSGTQADQWGDTNNPTQVWRITPTSSGTSYTLTNLNSGKLLDVSSASTANGAAAVQEPSSGATSQDWTFTATDSGYGYVKNVNSGLLLEIYQNSTADGAVADQWASTGYNCQQWLLTKQSIQ</sequence>
<feature type="signal peptide" evidence="2">
    <location>
        <begin position="1"/>
        <end position="36"/>
    </location>
</feature>
<dbReference type="Pfam" id="PF14200">
    <property type="entry name" value="RicinB_lectin_2"/>
    <property type="match status" value="2"/>
</dbReference>
<dbReference type="InterPro" id="IPR000772">
    <property type="entry name" value="Ricin_B_lectin"/>
</dbReference>
<accession>A0A941EV17</accession>
<dbReference type="CDD" id="cd15482">
    <property type="entry name" value="Sialidase_non-viral"/>
    <property type="match status" value="1"/>
</dbReference>
<name>A0A941EV17_9ACTN</name>
<gene>
    <name evidence="4" type="ORF">KDL01_35695</name>
</gene>
<dbReference type="GO" id="GO:0030246">
    <property type="term" value="F:carbohydrate binding"/>
    <property type="evidence" value="ECO:0007669"/>
    <property type="project" value="InterPro"/>
</dbReference>
<dbReference type="PANTHER" id="PTHR38792:SF3">
    <property type="entry name" value="BNR_ASP-BOX REPEAT DOMAIN PROTEIN (AFU_ORTHOLOGUE AFUA_7G06430)-RELATED"/>
    <property type="match status" value="1"/>
</dbReference>
<dbReference type="SUPFAM" id="SSF50370">
    <property type="entry name" value="Ricin B-like lectins"/>
    <property type="match status" value="1"/>
</dbReference>
<dbReference type="PROSITE" id="PS50231">
    <property type="entry name" value="RICIN_B_LECTIN"/>
    <property type="match status" value="1"/>
</dbReference>
<dbReference type="AlphaFoldDB" id="A0A941EV17"/>
<feature type="domain" description="CBM6" evidence="3">
    <location>
        <begin position="435"/>
        <end position="556"/>
    </location>
</feature>